<protein>
    <submittedName>
        <fullName evidence="1">Uncharacterized protein</fullName>
    </submittedName>
</protein>
<evidence type="ECO:0000313" key="2">
    <source>
        <dbReference type="Proteomes" id="UP000753908"/>
    </source>
</evidence>
<gene>
    <name evidence="1" type="ORF">KME25_32455</name>
</gene>
<name>A0A951PSP6_9CYAN</name>
<reference evidence="1" key="1">
    <citation type="submission" date="2021-05" db="EMBL/GenBank/DDBJ databases">
        <authorList>
            <person name="Pietrasiak N."/>
            <person name="Ward R."/>
            <person name="Stajich J.E."/>
            <person name="Kurbessoian T."/>
        </authorList>
    </citation>
    <scope>NUCLEOTIDE SEQUENCE</scope>
    <source>
        <strain evidence="1">CPER-KK1</strain>
    </source>
</reference>
<dbReference type="EMBL" id="JAHHIF010000081">
    <property type="protein sequence ID" value="MBW4549081.1"/>
    <property type="molecule type" value="Genomic_DNA"/>
</dbReference>
<evidence type="ECO:0000313" key="1">
    <source>
        <dbReference type="EMBL" id="MBW4549081.1"/>
    </source>
</evidence>
<organism evidence="1 2">
    <name type="scientific">Symplocastrum torsivum CPER-KK1</name>
    <dbReference type="NCBI Taxonomy" id="450513"/>
    <lineage>
        <taxon>Bacteria</taxon>
        <taxon>Bacillati</taxon>
        <taxon>Cyanobacteriota</taxon>
        <taxon>Cyanophyceae</taxon>
        <taxon>Oscillatoriophycideae</taxon>
        <taxon>Oscillatoriales</taxon>
        <taxon>Microcoleaceae</taxon>
        <taxon>Symplocastrum</taxon>
    </lineage>
</organism>
<reference evidence="1" key="2">
    <citation type="journal article" date="2022" name="Microbiol. Resour. Announc.">
        <title>Metagenome Sequencing to Explore Phylogenomics of Terrestrial Cyanobacteria.</title>
        <authorList>
            <person name="Ward R.D."/>
            <person name="Stajich J.E."/>
            <person name="Johansen J.R."/>
            <person name="Huntemann M."/>
            <person name="Clum A."/>
            <person name="Foster B."/>
            <person name="Foster B."/>
            <person name="Roux S."/>
            <person name="Palaniappan K."/>
            <person name="Varghese N."/>
            <person name="Mukherjee S."/>
            <person name="Reddy T.B.K."/>
            <person name="Daum C."/>
            <person name="Copeland A."/>
            <person name="Chen I.A."/>
            <person name="Ivanova N.N."/>
            <person name="Kyrpides N.C."/>
            <person name="Shapiro N."/>
            <person name="Eloe-Fadrosh E.A."/>
            <person name="Pietrasiak N."/>
        </authorList>
    </citation>
    <scope>NUCLEOTIDE SEQUENCE</scope>
    <source>
        <strain evidence="1">CPER-KK1</strain>
    </source>
</reference>
<accession>A0A951PSP6</accession>
<dbReference type="Proteomes" id="UP000753908">
    <property type="component" value="Unassembled WGS sequence"/>
</dbReference>
<proteinExistence type="predicted"/>
<comment type="caution">
    <text evidence="1">The sequence shown here is derived from an EMBL/GenBank/DDBJ whole genome shotgun (WGS) entry which is preliminary data.</text>
</comment>
<sequence length="123" mass="14343">MKRSKFVLKSEIKRISPKTAVKPLGIKLIRSWLHPLSVGLESECRSWRYASLICGVAAGRVDGDKEKVIYYLIEKGLLNRREWQERMKSCRTCDKMYLKFLNEVQAFLEKQPDISHPEKVFGI</sequence>
<dbReference type="AlphaFoldDB" id="A0A951PSP6"/>